<protein>
    <submittedName>
        <fullName evidence="1">Uncharacterized protein</fullName>
    </submittedName>
</protein>
<keyword evidence="2" id="KW-1185">Reference proteome</keyword>
<dbReference type="InterPro" id="IPR008979">
    <property type="entry name" value="Galactose-bd-like_sf"/>
</dbReference>
<dbReference type="HOGENOM" id="CLU_241928_0_0_10"/>
<dbReference type="RefSeq" id="WP_010802263.1">
    <property type="nucleotide sequence ID" value="NZ_KE159519.1"/>
</dbReference>
<evidence type="ECO:0000313" key="1">
    <source>
        <dbReference type="EMBL" id="EOS17478.1"/>
    </source>
</evidence>
<reference evidence="1 2" key="1">
    <citation type="submission" date="2013-04" db="EMBL/GenBank/DDBJ databases">
        <title>The Genome Sequence of Parabacteroides goldsteinii dnLKV18.</title>
        <authorList>
            <consortium name="The Broad Institute Genomics Platform"/>
            <consortium name="The Broad Institute Genome Sequencing Center for Infectious Disease"/>
            <person name="Earl A."/>
            <person name="Xavier R."/>
            <person name="Kuhn K."/>
            <person name="Stappenbeck T."/>
            <person name="Walker B."/>
            <person name="Young S."/>
            <person name="Zeng Q."/>
            <person name="Gargeya S."/>
            <person name="Fitzgerald M."/>
            <person name="Haas B."/>
            <person name="Abouelleil A."/>
            <person name="Allen A.W."/>
            <person name="Alvarado L."/>
            <person name="Arachchi H.M."/>
            <person name="Berlin A.M."/>
            <person name="Chapman S.B."/>
            <person name="Gainer-Dewar J."/>
            <person name="Goldberg J."/>
            <person name="Griggs A."/>
            <person name="Gujja S."/>
            <person name="Hansen M."/>
            <person name="Howarth C."/>
            <person name="Imamovic A."/>
            <person name="Ireland A."/>
            <person name="Larimer J."/>
            <person name="McCowan C."/>
            <person name="Murphy C."/>
            <person name="Pearson M."/>
            <person name="Poon T.W."/>
            <person name="Priest M."/>
            <person name="Roberts A."/>
            <person name="Saif S."/>
            <person name="Shea T."/>
            <person name="Sisk P."/>
            <person name="Sykes S."/>
            <person name="Wortman J."/>
            <person name="Nusbaum C."/>
            <person name="Birren B."/>
        </authorList>
    </citation>
    <scope>NUCLEOTIDE SEQUENCE [LARGE SCALE GENOMIC DNA]</scope>
    <source>
        <strain evidence="2">dnLKV18</strain>
    </source>
</reference>
<sequence length="1667" mass="184594">MAGVLNKPDALNLSGNMNQFLLSSTGLISFILKKGNQTLLEQSYEPGPDLMVRIDLKEVIEGQLSYNLDAGSLFYVQPNLAETFTAVIDGTEYNFRVVRGGVANLADTASNWLKLHFLTWQPRVKPVTYYSPEWLTYYAVEECTAKLKATYPDKSTKVISLGTCVAGHVTTMNLQYSVIAGKLGNTYPSYYEVWIERSGTKLSESQVYAFSDPISDDEQWYLFENSLGGLDTFRATGTNSLNAEHEHNIAEFGDVREEYQVDTQRKYTKNTGYLDEYSRRWLLDFFPSRAKYVYEATAIRKIVVTESNATYVSNELPSSYTFTWQLAEISTYLNLVKNENDIPDNLVAPDLSSPDFILPPRLAEFPRVQLTEGVLIPAFDPNNPKPTVTTYGAIHNTIKNAVVKELEEEIGNIGTGPGGGDCIEIIKLNDLTLPTDENVFSASRTLDEIRRKIEDNTVTLDARYLRKDIDDTGEGNYEFMKNIFVHGEAGLTNALIVEALYSDIHAADFDVVGFHLSAEGDAWLNNIYAKKDSYFAGNLSSPNFSSGFPAGYGWAITWRDVVNAAGVIAKKTHLEIDDATFRGVLRVYEMVISQLLGENGTHLTTDMMKIKSVDIANKIIYLDTEENVLYNPFWTDDVLMVQRFNGMPTPENDYYVTKQYEFAVEETHIGSVDEEGNRVDWIKYKNFVGDESLMEARDTLVRVDNLTNPDRKGIIKQTSVEPGSPYMDIIYAMKTDPENAIRARYGMLDGLITSYWGQLYGPGIMCDNAYLKGHFMLHTGEDVKTKFEIMEGLFRSEISSIKTQISTKDNYLSNASFATNTDKWSTVNEQNVFAVNGRILMFNNNLYANKKKIAAIVSDAGQRVLRIKNSVVRQANADLANKPSLDITGETVVIPTFYVSFKYRCLVPGLLKVGFAGKELYTEENVSVSNDYVLKEFSGKWDGTGDFIVECTGDIYVTMLALTTDALADFKLEMKTIIEQTDEHIKLLGEKIDKNAGTITNLGIELDNVNESLMLYATKATVNDLESRYQSSMLELTPAKINATVSEQITRVSESAKAAAIAVANKAQESANKGIADAKAASDRLTGWASDGVISPPEKLTLKQEAKDLASEKVEIIANAGKYGIATTGYVNAYNAYLGELNYHSTATPENIAIRTTFATYQTAYYNARQSILDQIAAKTKQSAQDYADNVGKTISASLNIEKGRIDALAGKFDANGKLIEGAGWITTTQGNTLWANKSAFDSLTQTVSDHSSKFNVNSSWISGLVSRVTVAENGIRSLNNAGFITKSDGNNWWVASTDYTGTSIVNKINQSSTTTKILASKVDIQAYNLNLIRNSGNCRNTAYWQADGNASNLSVSNGSISINFSNSYGRLYNRSLAGIRLMGGRKYTLRFSLYSSITTSVPIWIGSYQKDISVVSGDREYTWTFTVSSNTDAQFFCLYCQTSCRMMINWIKLEEGEYATAWTPNPNDSIYSLDSDLVAALNGTTISGGLQLTTKIKLGLLSGGAWTEQGGISANIDNIMLWAGGTYDQAKTGTAKTILYHDGSGKWTGKLESNSDGNRIIIDPLERGLKMMSSTLEVAKLHWMDTGAVSVPFLTMAQYVNGQETYRAGLSPAGLSITYEGTEFATFMAGRTQLKLGRSIFNYEPQGTVYQGTLWYDSSGYVRIKL</sequence>
<dbReference type="EMBL" id="ASSQ01000013">
    <property type="protein sequence ID" value="EOS17478.1"/>
    <property type="molecule type" value="Genomic_DNA"/>
</dbReference>
<dbReference type="Gene3D" id="2.60.120.260">
    <property type="entry name" value="Galactose-binding domain-like"/>
    <property type="match status" value="1"/>
</dbReference>
<name>S0GT20_9BACT</name>
<dbReference type="Proteomes" id="UP000014140">
    <property type="component" value="Unassembled WGS sequence"/>
</dbReference>
<organism evidence="1 2">
    <name type="scientific">Parabacteroides goldsteinii dnLKV18</name>
    <dbReference type="NCBI Taxonomy" id="1235789"/>
    <lineage>
        <taxon>Bacteria</taxon>
        <taxon>Pseudomonadati</taxon>
        <taxon>Bacteroidota</taxon>
        <taxon>Bacteroidia</taxon>
        <taxon>Bacteroidales</taxon>
        <taxon>Tannerellaceae</taxon>
        <taxon>Parabacteroides</taxon>
    </lineage>
</organism>
<dbReference type="PATRIC" id="fig|1235789.3.peg.2475"/>
<accession>S0GT20</accession>
<evidence type="ECO:0000313" key="2">
    <source>
        <dbReference type="Proteomes" id="UP000014140"/>
    </source>
</evidence>
<proteinExistence type="predicted"/>
<dbReference type="SUPFAM" id="SSF49785">
    <property type="entry name" value="Galactose-binding domain-like"/>
    <property type="match status" value="1"/>
</dbReference>
<comment type="caution">
    <text evidence="1">The sequence shown here is derived from an EMBL/GenBank/DDBJ whole genome shotgun (WGS) entry which is preliminary data.</text>
</comment>
<gene>
    <name evidence="1" type="ORF">C803_02490</name>
</gene>